<feature type="region of interest" description="Disordered" evidence="1">
    <location>
        <begin position="968"/>
        <end position="989"/>
    </location>
</feature>
<dbReference type="GO" id="GO:0003351">
    <property type="term" value="P:epithelial cilium movement involved in extracellular fluid movement"/>
    <property type="evidence" value="ECO:0007669"/>
    <property type="project" value="TreeGrafter"/>
</dbReference>
<keyword evidence="3" id="KW-1185">Reference proteome</keyword>
<feature type="compositionally biased region" description="Basic and acidic residues" evidence="1">
    <location>
        <begin position="166"/>
        <end position="175"/>
    </location>
</feature>
<name>G3Q827_GASAC</name>
<feature type="compositionally biased region" description="Basic and acidic residues" evidence="1">
    <location>
        <begin position="1847"/>
        <end position="1856"/>
    </location>
</feature>
<dbReference type="GeneTree" id="ENSGT00390000013693"/>
<feature type="compositionally biased region" description="Basic and acidic residues" evidence="1">
    <location>
        <begin position="890"/>
        <end position="903"/>
    </location>
</feature>
<dbReference type="Proteomes" id="UP000007635">
    <property type="component" value="Chromosome VII"/>
</dbReference>
<feature type="region of interest" description="Disordered" evidence="1">
    <location>
        <begin position="376"/>
        <end position="402"/>
    </location>
</feature>
<dbReference type="GO" id="GO:0005576">
    <property type="term" value="C:extracellular region"/>
    <property type="evidence" value="ECO:0007669"/>
    <property type="project" value="GOC"/>
</dbReference>
<dbReference type="OMA" id="HYATVIT"/>
<feature type="region of interest" description="Disordered" evidence="1">
    <location>
        <begin position="1141"/>
        <end position="1182"/>
    </location>
</feature>
<feature type="compositionally biased region" description="Polar residues" evidence="1">
    <location>
        <begin position="1029"/>
        <end position="1044"/>
    </location>
</feature>
<feature type="region of interest" description="Disordered" evidence="1">
    <location>
        <begin position="1023"/>
        <end position="1054"/>
    </location>
</feature>
<reference evidence="2 3" key="1">
    <citation type="journal article" date="2021" name="G3 (Bethesda)">
        <title>Improved contiguity of the threespine stickleback genome using long-read sequencing.</title>
        <authorList>
            <person name="Nath S."/>
            <person name="Shaw D.E."/>
            <person name="White M.A."/>
        </authorList>
    </citation>
    <scope>NUCLEOTIDE SEQUENCE [LARGE SCALE GENOMIC DNA]</scope>
    <source>
        <strain evidence="2 3">Lake Benthic</strain>
    </source>
</reference>
<dbReference type="GO" id="GO:1904158">
    <property type="term" value="P:axonemal central apparatus assembly"/>
    <property type="evidence" value="ECO:0007669"/>
    <property type="project" value="TreeGrafter"/>
</dbReference>
<dbReference type="PANTHER" id="PTHR21963:SF1">
    <property type="entry name" value="SPERM-ASSOCIATED ANTIGEN 17"/>
    <property type="match status" value="1"/>
</dbReference>
<feature type="compositionally biased region" description="Polar residues" evidence="1">
    <location>
        <begin position="1858"/>
        <end position="1868"/>
    </location>
</feature>
<dbReference type="STRING" id="69293.ENSGACP00000026041"/>
<feature type="compositionally biased region" description="Basic and acidic residues" evidence="1">
    <location>
        <begin position="386"/>
        <end position="398"/>
    </location>
</feature>
<feature type="compositionally biased region" description="Polar residues" evidence="1">
    <location>
        <begin position="968"/>
        <end position="981"/>
    </location>
</feature>
<feature type="compositionally biased region" description="Basic and acidic residues" evidence="1">
    <location>
        <begin position="1876"/>
        <end position="1886"/>
    </location>
</feature>
<feature type="compositionally biased region" description="Polar residues" evidence="1">
    <location>
        <begin position="1887"/>
        <end position="1906"/>
    </location>
</feature>
<evidence type="ECO:0000256" key="1">
    <source>
        <dbReference type="SAM" id="MobiDB-lite"/>
    </source>
</evidence>
<dbReference type="Bgee" id="ENSGACG00000019701">
    <property type="expression patterns" value="Expressed in muscle tissue and 4 other cell types or tissues"/>
</dbReference>
<dbReference type="Ensembl" id="ENSGACT00000026092.3">
    <property type="protein sequence ID" value="ENSGACP00000026041.3"/>
    <property type="gene ID" value="ENSGACG00000019701.3"/>
</dbReference>
<reference evidence="2" key="2">
    <citation type="submission" date="2025-08" db="UniProtKB">
        <authorList>
            <consortium name="Ensembl"/>
        </authorList>
    </citation>
    <scope>IDENTIFICATION</scope>
</reference>
<accession>G3Q827</accession>
<reference evidence="2" key="3">
    <citation type="submission" date="2025-09" db="UniProtKB">
        <authorList>
            <consortium name="Ensembl"/>
        </authorList>
    </citation>
    <scope>IDENTIFICATION</scope>
</reference>
<feature type="compositionally biased region" description="Low complexity" evidence="1">
    <location>
        <begin position="1761"/>
        <end position="1772"/>
    </location>
</feature>
<feature type="region of interest" description="Disordered" evidence="1">
    <location>
        <begin position="141"/>
        <end position="206"/>
    </location>
</feature>
<proteinExistence type="predicted"/>
<dbReference type="GO" id="GO:1990716">
    <property type="term" value="C:axonemal central apparatus"/>
    <property type="evidence" value="ECO:0007669"/>
    <property type="project" value="TreeGrafter"/>
</dbReference>
<feature type="compositionally biased region" description="Polar residues" evidence="1">
    <location>
        <begin position="877"/>
        <end position="889"/>
    </location>
</feature>
<dbReference type="GeneID" id="120822416"/>
<dbReference type="eggNOG" id="ENOG502QSCB">
    <property type="taxonomic scope" value="Eukaryota"/>
</dbReference>
<feature type="region of interest" description="Disordered" evidence="1">
    <location>
        <begin position="1847"/>
        <end position="1909"/>
    </location>
</feature>
<dbReference type="InParanoid" id="G3Q827"/>
<feature type="region of interest" description="Disordered" evidence="1">
    <location>
        <begin position="1753"/>
        <end position="1772"/>
    </location>
</feature>
<dbReference type="PANTHER" id="PTHR21963">
    <property type="entry name" value="PF6"/>
    <property type="match status" value="1"/>
</dbReference>
<evidence type="ECO:0000313" key="2">
    <source>
        <dbReference type="Ensembl" id="ENSGACP00000026041.3"/>
    </source>
</evidence>
<protein>
    <recommendedName>
        <fullName evidence="4">Sperm associated antigen 17</fullName>
    </recommendedName>
</protein>
<dbReference type="InterPro" id="IPR026173">
    <property type="entry name" value="SPAG17"/>
</dbReference>
<feature type="compositionally biased region" description="Basic and acidic residues" evidence="1">
    <location>
        <begin position="1153"/>
        <end position="1177"/>
    </location>
</feature>
<dbReference type="Pfam" id="PF14874">
    <property type="entry name" value="PapD-like"/>
    <property type="match status" value="1"/>
</dbReference>
<evidence type="ECO:0008006" key="4">
    <source>
        <dbReference type="Google" id="ProtNLM"/>
    </source>
</evidence>
<organism evidence="2 3">
    <name type="scientific">Gasterosteus aculeatus aculeatus</name>
    <name type="common">three-spined stickleback</name>
    <dbReference type="NCBI Taxonomy" id="481459"/>
    <lineage>
        <taxon>Eukaryota</taxon>
        <taxon>Metazoa</taxon>
        <taxon>Chordata</taxon>
        <taxon>Craniata</taxon>
        <taxon>Vertebrata</taxon>
        <taxon>Euteleostomi</taxon>
        <taxon>Actinopterygii</taxon>
        <taxon>Neopterygii</taxon>
        <taxon>Teleostei</taxon>
        <taxon>Neoteleostei</taxon>
        <taxon>Acanthomorphata</taxon>
        <taxon>Eupercaria</taxon>
        <taxon>Perciformes</taxon>
        <taxon>Cottioidei</taxon>
        <taxon>Gasterosteales</taxon>
        <taxon>Gasterosteidae</taxon>
        <taxon>Gasterosteus</taxon>
    </lineage>
</organism>
<feature type="region of interest" description="Disordered" evidence="1">
    <location>
        <begin position="835"/>
        <end position="903"/>
    </location>
</feature>
<dbReference type="RefSeq" id="XP_040038028.1">
    <property type="nucleotide sequence ID" value="XM_040182094.1"/>
</dbReference>
<evidence type="ECO:0000313" key="3">
    <source>
        <dbReference type="Proteomes" id="UP000007635"/>
    </source>
</evidence>
<feature type="region of interest" description="Disordered" evidence="1">
    <location>
        <begin position="2091"/>
        <end position="2113"/>
    </location>
</feature>
<sequence length="2113" mass="234317">MPPKASKKGSAKNLPAATLFNKNWEAALTRAQFEEESWGACVSLVVGASPEDEELTRELSMAAQKPVRKRFTVLTRDSTLAKINELGNPRAKKPEVVPTFYEVTESAKSLLDAGEEIGCDLMAKILKFQLLQIKADDQQRREAEQLQAEEEEKTKANPPPASNEKGGLKVSDKKGKTAHSPVGASMKKTKLKRRDDIEPPKYINDEPQDGPQHYILLLGFYQPHLIGALDSIGVHVATVIKLCSVHTLKQQHALSQESSLSLDAGAEVQSSVELVAQAGQVDLFWSGLRAVLDSGQQNSKLHDVAQLSYSVPALRTPTPTQDPKAELEMGNQIFDGVANLLYDCLDWRRQHQHYLNNLKLLNVPTVVGSHQHPAEIVSMPRPKNKSGLEERPADRETQRPSLSPEVDMQYYCNLLNLVPPEACSVPLIMHCVLEQVVISTEQSSSTLSCVDEAKPHNCPGLADRLVGFMLQSFLPLAHTDAEKSHMFNGLLTATQNEQHKKRLVEQFGIEGTQKKSEHPLVIRHHDKMAMRLRDIRAVQGFDPAEVELSMMKRSPVWGLIQSVARPRDSNSSWMAIKQQLQHYCTDEVVSWPEVERLIHQSVFESMPLTRLDPNGVLQNAPGPVGALNPAEQQTPTVIPWDSPLTYAKQQCTLQTEGPTFVTEDPDNTEQMSGRACCQLDLNDIQSSRLRSLFDWHYTEHHSASILPQVLQLASDEYRCMDTFRGSHNNILYIFCHNPMSTNRQCKEFWDVTLHTDVKFRKYLEHVADNISDWTKEEELKREAMQLGDLSLPADPKEENAADCAKDGGILEPVIRKGSLKAWKLEQEQLKEEEMAKKLNKENAPKSKQRKEEPMSTDGKKSKPSSPRKSGAEGGASSAKNPTKSITTTEHGVREDKELHQTEEPCNHFTGYSMAGRLIHVSGRCQYLFPSDGGHITVENIRYVEGSSLMKVAVKKDGHHFYTHINQVVSENPLPQSKNNDANGRKEDLKASEPVEMKRVKQGSLSAVLDNGIRLSYSFYGPRGEYRGSPQETTQGPRVTLAQRSKASEGQPASISSPFNSLNLSVPNGLLLQFLREDAKDEQAMLVKQGFPLHGGGGVGQPQDPSLSKELSRVITGQGAVIRYMRDGTTEVLFADGSVSFSQESGPVWVPDSEVDKENTSQEPEDNKKEQSVEKQPDNQRGCWLTMTPSGARIHTVGTTHKPIPTTPLLAFKATDPITHEVMLRREDGMASVQHPDGSRIVEHADGTRITSFYEDRPPSTLQHLLLHTGEHPESVTFKSPSECACGSTECVCVTCCADSNTDTAHSEDICDGAVDLSEDRAGGTRDNEGTGPAHTQDRVCEHVCWEGESGVCKNGQESVLAENASAQNAKRGACASRKGSVSTRERVVLVEKEGCPTVAMYPKQHAAHVFLADGTVVTGNNRGAYQVFPSSAGLLHIQSDGKCVYSTDSLITPSPKGRTPPNQPGSYTMSHTDAVACDITDPDGNHFQVMEDGQLSVLNCSPAPSSLAQNEEEPEEEDGEMAEMNVKHREHCPRLFVVHEDGSGSELLSSQVVEELLYQAYSDPTIALQKEPLPDTQDEFGITILKPSHRSVWSQWLLGKQNPDFTPPNLRNRSWHDFPRVEKKSPGCPFGADMGRGLTLIDRYRGSEAQRQPLRRCPEALEMRELHQHRPFTAWLKNTVDTRLKEYIESLLVREQLSEEMEVKDPRSQEESGQASNLLNLVLSFAEEENASHIFDKRTPVDIGDLYSQGVKDPMEQSNVSEDAATLSSDSLSAEKESKWSERLTQYRHEMCEERAYREALRKKTVVPFFQPENIQLYQNLLQHRMPNMRSSDMDLPAKSCSTETFLKDASPEKTPRPLNSTPSQSARGSALSDAGRSDRMLEKRPTNSTPQTAGESSRRGSTGQWKSVLVDVTGKPRRTKVRLPTSILGSKPCSVSNQQFLAVEEPVRRRCRTISLTDPSVVARGFQLLPSSVDFGTVQEGTSSAINVVMKNVGVDTCRFYVKQPPPATGLRVLYVPGPVAAGLHVELQVQLFAMSTVQAGEVEPKNNISQDIVIRTETDILYLPVTATILPESLYDIWLKGHVGAHNKKGSRLRQRSPVRTAGRSDDLSPF</sequence>
<dbReference type="CTD" id="200162"/>
<feature type="compositionally biased region" description="Basic and acidic residues" evidence="1">
    <location>
        <begin position="835"/>
        <end position="860"/>
    </location>
</feature>